<evidence type="ECO:0000313" key="2">
    <source>
        <dbReference type="Proteomes" id="UP001396334"/>
    </source>
</evidence>
<evidence type="ECO:0000313" key="1">
    <source>
        <dbReference type="EMBL" id="KAK9029446.1"/>
    </source>
</evidence>
<dbReference type="EMBL" id="JBBPBN010000011">
    <property type="protein sequence ID" value="KAK9029446.1"/>
    <property type="molecule type" value="Genomic_DNA"/>
</dbReference>
<accession>A0ABR2SW24</accession>
<keyword evidence="2" id="KW-1185">Reference proteome</keyword>
<name>A0ABR2SW24_9ROSI</name>
<reference evidence="1 2" key="1">
    <citation type="journal article" date="2024" name="G3 (Bethesda)">
        <title>Genome assembly of Hibiscus sabdariffa L. provides insights into metabolisms of medicinal natural products.</title>
        <authorList>
            <person name="Kim T."/>
        </authorList>
    </citation>
    <scope>NUCLEOTIDE SEQUENCE [LARGE SCALE GENOMIC DNA]</scope>
    <source>
        <strain evidence="1">TK-2024</strain>
        <tissue evidence="1">Old leaves</tissue>
    </source>
</reference>
<organism evidence="1 2">
    <name type="scientific">Hibiscus sabdariffa</name>
    <name type="common">roselle</name>
    <dbReference type="NCBI Taxonomy" id="183260"/>
    <lineage>
        <taxon>Eukaryota</taxon>
        <taxon>Viridiplantae</taxon>
        <taxon>Streptophyta</taxon>
        <taxon>Embryophyta</taxon>
        <taxon>Tracheophyta</taxon>
        <taxon>Spermatophyta</taxon>
        <taxon>Magnoliopsida</taxon>
        <taxon>eudicotyledons</taxon>
        <taxon>Gunneridae</taxon>
        <taxon>Pentapetalae</taxon>
        <taxon>rosids</taxon>
        <taxon>malvids</taxon>
        <taxon>Malvales</taxon>
        <taxon>Malvaceae</taxon>
        <taxon>Malvoideae</taxon>
        <taxon>Hibiscus</taxon>
    </lineage>
</organism>
<sequence>MQAPTAQTRRSLSHILGIYSISVSKRLLEHQFYCWRVGSNGTTNCPWKRPHIIVELFRKGMNWNMEGIVSSCILEL</sequence>
<comment type="caution">
    <text evidence="1">The sequence shown here is derived from an EMBL/GenBank/DDBJ whole genome shotgun (WGS) entry which is preliminary data.</text>
</comment>
<gene>
    <name evidence="1" type="ORF">V6N11_026563</name>
</gene>
<protein>
    <submittedName>
        <fullName evidence="1">Uncharacterized protein</fullName>
    </submittedName>
</protein>
<dbReference type="Proteomes" id="UP001396334">
    <property type="component" value="Unassembled WGS sequence"/>
</dbReference>
<proteinExistence type="predicted"/>